<dbReference type="Gene3D" id="1.10.10.1320">
    <property type="entry name" value="Anti-sigma factor, zinc-finger domain"/>
    <property type="match status" value="1"/>
</dbReference>
<feature type="domain" description="Putative zinc-finger" evidence="4">
    <location>
        <begin position="8"/>
        <end position="43"/>
    </location>
</feature>
<evidence type="ECO:0000259" key="4">
    <source>
        <dbReference type="Pfam" id="PF13490"/>
    </source>
</evidence>
<comment type="caution">
    <text evidence="5">The sequence shown here is derived from an EMBL/GenBank/DDBJ whole genome shotgun (WGS) entry which is preliminary data.</text>
</comment>
<keyword evidence="3" id="KW-0812">Transmembrane</keyword>
<sequence length="206" mass="23308">MCEIMASCQKEIVRLMHNYLDGELFSGEQQKLKAHLQTCNDCRQHFLELKKTIALVQSMSHIGAPERFTEEVLFALPKETRVIGIQRWIRRHPFFTAASLFLALMTGGLLSTWQQEANHFAFTKYNNLQVENDTVVVPAGEQVKGDIVVENGDIRVEGEVQGDVTVINGEQYMASAGRVTGEIEEIDEAFGWIWFKLKKAVTGVFD</sequence>
<name>A0A1B9AAK3_9BACI</name>
<keyword evidence="6" id="KW-1185">Reference proteome</keyword>
<keyword evidence="3" id="KW-0472">Membrane</keyword>
<dbReference type="EMBL" id="MAYT01000032">
    <property type="protein sequence ID" value="OCA80791.1"/>
    <property type="molecule type" value="Genomic_DNA"/>
</dbReference>
<keyword evidence="3" id="KW-1133">Transmembrane helix</keyword>
<evidence type="ECO:0000256" key="2">
    <source>
        <dbReference type="ARBA" id="ARBA00024438"/>
    </source>
</evidence>
<proteinExistence type="inferred from homology"/>
<dbReference type="Pfam" id="PF13490">
    <property type="entry name" value="zf-HC2"/>
    <property type="match status" value="1"/>
</dbReference>
<reference evidence="6" key="1">
    <citation type="submission" date="2016-05" db="EMBL/GenBank/DDBJ databases">
        <authorList>
            <person name="Liu B."/>
            <person name="Wang J."/>
            <person name="Zhu Y."/>
            <person name="Liu G."/>
            <person name="Chen Q."/>
            <person name="Chen Z."/>
            <person name="Lan J."/>
            <person name="Che J."/>
            <person name="Ge C."/>
            <person name="Shi H."/>
            <person name="Pan Z."/>
            <person name="Liu X."/>
        </authorList>
    </citation>
    <scope>NUCLEOTIDE SEQUENCE [LARGE SCALE GENOMIC DNA]</scope>
    <source>
        <strain evidence="6">FJAT-27215</strain>
    </source>
</reference>
<accession>A0A1B9AAK3</accession>
<comment type="similarity">
    <text evidence="1">Belongs to the zinc-associated anti-sigma factor (ZAS) superfamily. Anti-sigma-W factor family.</text>
</comment>
<dbReference type="AlphaFoldDB" id="A0A1B9AAK3"/>
<feature type="transmembrane region" description="Helical" evidence="3">
    <location>
        <begin position="94"/>
        <end position="113"/>
    </location>
</feature>
<evidence type="ECO:0000313" key="5">
    <source>
        <dbReference type="EMBL" id="OCA80791.1"/>
    </source>
</evidence>
<dbReference type="InterPro" id="IPR041916">
    <property type="entry name" value="Anti_sigma_zinc_sf"/>
</dbReference>
<evidence type="ECO:0000256" key="3">
    <source>
        <dbReference type="SAM" id="Phobius"/>
    </source>
</evidence>
<evidence type="ECO:0000313" key="6">
    <source>
        <dbReference type="Proteomes" id="UP000092578"/>
    </source>
</evidence>
<dbReference type="Proteomes" id="UP000092578">
    <property type="component" value="Unassembled WGS sequence"/>
</dbReference>
<evidence type="ECO:0000256" key="1">
    <source>
        <dbReference type="ARBA" id="ARBA00024353"/>
    </source>
</evidence>
<dbReference type="InterPro" id="IPR027383">
    <property type="entry name" value="Znf_put"/>
</dbReference>
<protein>
    <recommendedName>
        <fullName evidence="2">Anti-sigma-W factor RsiW</fullName>
    </recommendedName>
</protein>
<gene>
    <name evidence="5" type="ORF">A8F95_16915</name>
</gene>
<organism evidence="5 6">
    <name type="scientific">Pseudobacillus wudalianchiensis</name>
    <dbReference type="NCBI Taxonomy" id="1743143"/>
    <lineage>
        <taxon>Bacteria</taxon>
        <taxon>Bacillati</taxon>
        <taxon>Bacillota</taxon>
        <taxon>Bacilli</taxon>
        <taxon>Bacillales</taxon>
        <taxon>Bacillaceae</taxon>
        <taxon>Pseudobacillus</taxon>
    </lineage>
</organism>